<organism evidence="2 3">
    <name type="scientific">Solirubrobacter ginsenosidimutans</name>
    <dbReference type="NCBI Taxonomy" id="490573"/>
    <lineage>
        <taxon>Bacteria</taxon>
        <taxon>Bacillati</taxon>
        <taxon>Actinomycetota</taxon>
        <taxon>Thermoleophilia</taxon>
        <taxon>Solirubrobacterales</taxon>
        <taxon>Solirubrobacteraceae</taxon>
        <taxon>Solirubrobacter</taxon>
    </lineage>
</organism>
<proteinExistence type="predicted"/>
<keyword evidence="3" id="KW-1185">Reference proteome</keyword>
<keyword evidence="2" id="KW-0378">Hydrolase</keyword>
<dbReference type="RefSeq" id="WP_270045670.1">
    <property type="nucleotide sequence ID" value="NZ_JAPDOD010000065.1"/>
</dbReference>
<evidence type="ECO:0000313" key="2">
    <source>
        <dbReference type="EMBL" id="MDA0166413.1"/>
    </source>
</evidence>
<dbReference type="InterPro" id="IPR050266">
    <property type="entry name" value="AB_hydrolase_sf"/>
</dbReference>
<dbReference type="Gene3D" id="3.40.50.1820">
    <property type="entry name" value="alpha/beta hydrolase"/>
    <property type="match status" value="1"/>
</dbReference>
<dbReference type="Pfam" id="PF00561">
    <property type="entry name" value="Abhydrolase_1"/>
    <property type="match status" value="1"/>
</dbReference>
<reference evidence="2" key="1">
    <citation type="submission" date="2022-10" db="EMBL/GenBank/DDBJ databases">
        <title>The WGS of Solirubrobacter ginsenosidimutans DSM 21036.</title>
        <authorList>
            <person name="Jiang Z."/>
        </authorList>
    </citation>
    <scope>NUCLEOTIDE SEQUENCE</scope>
    <source>
        <strain evidence="2">DSM 21036</strain>
    </source>
</reference>
<dbReference type="Proteomes" id="UP001149140">
    <property type="component" value="Unassembled WGS sequence"/>
</dbReference>
<dbReference type="InterPro" id="IPR029058">
    <property type="entry name" value="AB_hydrolase_fold"/>
</dbReference>
<dbReference type="PRINTS" id="PR00412">
    <property type="entry name" value="EPOXHYDRLASE"/>
</dbReference>
<feature type="domain" description="AB hydrolase-1" evidence="1">
    <location>
        <begin position="28"/>
        <end position="149"/>
    </location>
</feature>
<sequence>MSLFEGFAVEDIETPRGVVRARIGGSGPPVLLLHGFPETHLMWHAVAPDLAERFTVIAADLPGYGDSFRPPVTEDHAGHSKRALAADLVAAMAALGHDAFALAGHDRGGRVAYRMALDHPAVVTRLMVIDIVPTAEVWARADATMALGYWHWAFLAQPAPLPERLIGADPDAFWLSAERIGLKPGDPRYPDEVVAAYRAQLGDPAFITAMCEDYRAAATVDRAHDEADRGRRTIACPVRSLWGGAGALPRFYADPLELWRALAPDVTGRAVEGASHFVVEDAPAEVIAEISDAFA</sequence>
<dbReference type="EMBL" id="JAPDOD010000065">
    <property type="protein sequence ID" value="MDA0166413.1"/>
    <property type="molecule type" value="Genomic_DNA"/>
</dbReference>
<accession>A0A9X3N3I3</accession>
<dbReference type="GO" id="GO:0016020">
    <property type="term" value="C:membrane"/>
    <property type="evidence" value="ECO:0007669"/>
    <property type="project" value="TreeGrafter"/>
</dbReference>
<comment type="caution">
    <text evidence="2">The sequence shown here is derived from an EMBL/GenBank/DDBJ whole genome shotgun (WGS) entry which is preliminary data.</text>
</comment>
<evidence type="ECO:0000313" key="3">
    <source>
        <dbReference type="Proteomes" id="UP001149140"/>
    </source>
</evidence>
<dbReference type="InterPro" id="IPR000639">
    <property type="entry name" value="Epox_hydrolase-like"/>
</dbReference>
<dbReference type="PANTHER" id="PTHR43798:SF33">
    <property type="entry name" value="HYDROLASE, PUTATIVE (AFU_ORTHOLOGUE AFUA_2G14860)-RELATED"/>
    <property type="match status" value="1"/>
</dbReference>
<dbReference type="PRINTS" id="PR00111">
    <property type="entry name" value="ABHYDROLASE"/>
</dbReference>
<dbReference type="AlphaFoldDB" id="A0A9X3N3I3"/>
<protein>
    <submittedName>
        <fullName evidence="2">Alpha/beta hydrolase</fullName>
    </submittedName>
</protein>
<dbReference type="GO" id="GO:0046464">
    <property type="term" value="P:acylglycerol catabolic process"/>
    <property type="evidence" value="ECO:0007669"/>
    <property type="project" value="TreeGrafter"/>
</dbReference>
<dbReference type="SUPFAM" id="SSF53474">
    <property type="entry name" value="alpha/beta-Hydrolases"/>
    <property type="match status" value="1"/>
</dbReference>
<gene>
    <name evidence="2" type="ORF">OM076_39480</name>
</gene>
<evidence type="ECO:0000259" key="1">
    <source>
        <dbReference type="Pfam" id="PF00561"/>
    </source>
</evidence>
<name>A0A9X3N3I3_9ACTN</name>
<dbReference type="InterPro" id="IPR000073">
    <property type="entry name" value="AB_hydrolase_1"/>
</dbReference>
<dbReference type="PANTHER" id="PTHR43798">
    <property type="entry name" value="MONOACYLGLYCEROL LIPASE"/>
    <property type="match status" value="1"/>
</dbReference>
<dbReference type="GO" id="GO:0047372">
    <property type="term" value="F:monoacylglycerol lipase activity"/>
    <property type="evidence" value="ECO:0007669"/>
    <property type="project" value="TreeGrafter"/>
</dbReference>